<dbReference type="PANTHER" id="PTHR30618">
    <property type="entry name" value="NCS1 FAMILY PURINE/PYRIMIDINE TRANSPORTER"/>
    <property type="match status" value="1"/>
</dbReference>
<evidence type="ECO:0000256" key="1">
    <source>
        <dbReference type="ARBA" id="ARBA00004141"/>
    </source>
</evidence>
<feature type="transmembrane region" description="Helical" evidence="6">
    <location>
        <begin position="50"/>
        <end position="69"/>
    </location>
</feature>
<keyword evidence="3 6" id="KW-0812">Transmembrane</keyword>
<dbReference type="Pfam" id="PF02133">
    <property type="entry name" value="Transp_cyt_pur"/>
    <property type="match status" value="1"/>
</dbReference>
<evidence type="ECO:0000256" key="6">
    <source>
        <dbReference type="SAM" id="Phobius"/>
    </source>
</evidence>
<organism evidence="7 8">
    <name type="scientific">Hominibacterium faecale</name>
    <dbReference type="NCBI Taxonomy" id="2839743"/>
    <lineage>
        <taxon>Bacteria</taxon>
        <taxon>Bacillati</taxon>
        <taxon>Bacillota</taxon>
        <taxon>Clostridia</taxon>
        <taxon>Peptostreptococcales</taxon>
        <taxon>Anaerovoracaceae</taxon>
        <taxon>Hominibacterium</taxon>
    </lineage>
</organism>
<dbReference type="EMBL" id="JAOSHN010000009">
    <property type="protein sequence ID" value="MCU7380319.1"/>
    <property type="molecule type" value="Genomic_DNA"/>
</dbReference>
<feature type="transmembrane region" description="Helical" evidence="6">
    <location>
        <begin position="379"/>
        <end position="396"/>
    </location>
</feature>
<dbReference type="InterPro" id="IPR045225">
    <property type="entry name" value="Uracil/uridine/allantoin_perm"/>
</dbReference>
<keyword evidence="8" id="KW-1185">Reference proteome</keyword>
<evidence type="ECO:0000313" key="7">
    <source>
        <dbReference type="EMBL" id="MCU7380319.1"/>
    </source>
</evidence>
<evidence type="ECO:0000313" key="8">
    <source>
        <dbReference type="Proteomes" id="UP001065549"/>
    </source>
</evidence>
<feature type="transmembrane region" description="Helical" evidence="6">
    <location>
        <begin position="293"/>
        <end position="313"/>
    </location>
</feature>
<comment type="caution">
    <text evidence="7">The sequence shown here is derived from an EMBL/GenBank/DDBJ whole genome shotgun (WGS) entry which is preliminary data.</text>
</comment>
<evidence type="ECO:0000256" key="5">
    <source>
        <dbReference type="ARBA" id="ARBA00023136"/>
    </source>
</evidence>
<proteinExistence type="inferred from homology"/>
<evidence type="ECO:0000256" key="3">
    <source>
        <dbReference type="ARBA" id="ARBA00022692"/>
    </source>
</evidence>
<sequence>MSTHTQVVRNGLYELTDTAKAELLSSKYYNEDLAPTSVSQRTWTTYNISMLWVGMSICIPSLSLASGLIGMGVSPWLSIINVALGNIIVLIPIQLNSQVGTKYGIPFPLFARLTFGGRGAQIPAILRAITACGWTSVQAWVGGGAVAAIIGCVIPKFAHEDWTMSLPSWGGMETVVAGQFIGYIIFIIFIGWVAYKGMDQIKWVQNIGGPLLIAVMIALLIWAAMYAGEAGYSFSDVLNSPNNDALIEKGGGFALVYLGGLMGNIAFWATMALNIPDFSRYARSQKDQFRGQLYGMPIPMAFCAFVGAFFARATELVDGQAMFDPTAVFYRIDNKLIVFIAALAVVAATVTTCVAANVVAPANGISNINPKKISYKKGVVVTILIAFFILQAWWIYGSGGAYFTWMNAYGTILSPIAAIFIADYFVCKKKKVEIAALFKGEEGRYWYGNGFNKAAIIAWVVAFIIPLITYFQPATASNGFWTLITYINSINYIWSFIVGFVVYVLLMKTSMAKDSNISDEEFETIEKIEA</sequence>
<dbReference type="Proteomes" id="UP001065549">
    <property type="component" value="Unassembled WGS sequence"/>
</dbReference>
<keyword evidence="4 6" id="KW-1133">Transmembrane helix</keyword>
<dbReference type="RefSeq" id="WP_148395405.1">
    <property type="nucleotide sequence ID" value="NZ_JAJAGH010000001.1"/>
</dbReference>
<accession>A0A9J6QXU8</accession>
<comment type="subcellular location">
    <subcellularLocation>
        <location evidence="1">Membrane</location>
        <topology evidence="1">Multi-pass membrane protein</topology>
    </subcellularLocation>
</comment>
<dbReference type="GO" id="GO:0005886">
    <property type="term" value="C:plasma membrane"/>
    <property type="evidence" value="ECO:0007669"/>
    <property type="project" value="TreeGrafter"/>
</dbReference>
<evidence type="ECO:0000256" key="2">
    <source>
        <dbReference type="ARBA" id="ARBA00008974"/>
    </source>
</evidence>
<dbReference type="PANTHER" id="PTHR30618:SF0">
    <property type="entry name" value="PURINE-URACIL PERMEASE NCS1"/>
    <property type="match status" value="1"/>
</dbReference>
<keyword evidence="5 6" id="KW-0472">Membrane</keyword>
<feature type="transmembrane region" description="Helical" evidence="6">
    <location>
        <begin position="207"/>
        <end position="228"/>
    </location>
</feature>
<comment type="similarity">
    <text evidence="2">Belongs to the purine-cytosine permease (2.A.39) family.</text>
</comment>
<feature type="transmembrane region" description="Helical" evidence="6">
    <location>
        <begin position="137"/>
        <end position="157"/>
    </location>
</feature>
<dbReference type="Gene3D" id="1.10.4160.10">
    <property type="entry name" value="Hydantoin permease"/>
    <property type="match status" value="1"/>
</dbReference>
<feature type="transmembrane region" description="Helical" evidence="6">
    <location>
        <begin position="454"/>
        <end position="471"/>
    </location>
</feature>
<dbReference type="AlphaFoldDB" id="A0A9J6QXU8"/>
<name>A0A9J6QXU8_9FIRM</name>
<dbReference type="GO" id="GO:0015205">
    <property type="term" value="F:nucleobase transmembrane transporter activity"/>
    <property type="evidence" value="ECO:0007669"/>
    <property type="project" value="TreeGrafter"/>
</dbReference>
<reference evidence="7" key="1">
    <citation type="submission" date="2022-09" db="EMBL/GenBank/DDBJ databases">
        <title>Culturomic study of gut microbiota in children with autism spectrum disorder.</title>
        <authorList>
            <person name="Efimov B.A."/>
            <person name="Chaplin A.V."/>
            <person name="Sokolova S.R."/>
            <person name="Pikina A.P."/>
            <person name="Korzhanova M."/>
            <person name="Belova V."/>
            <person name="Korostin D."/>
        </authorList>
    </citation>
    <scope>NUCLEOTIDE SEQUENCE</scope>
    <source>
        <strain evidence="7">ASD5510</strain>
    </source>
</reference>
<feature type="transmembrane region" description="Helical" evidence="6">
    <location>
        <begin position="75"/>
        <end position="93"/>
    </location>
</feature>
<feature type="transmembrane region" description="Helical" evidence="6">
    <location>
        <begin position="336"/>
        <end position="359"/>
    </location>
</feature>
<evidence type="ECO:0000256" key="4">
    <source>
        <dbReference type="ARBA" id="ARBA00022989"/>
    </source>
</evidence>
<feature type="transmembrane region" description="Helical" evidence="6">
    <location>
        <begin position="408"/>
        <end position="427"/>
    </location>
</feature>
<dbReference type="InterPro" id="IPR001248">
    <property type="entry name" value="Pur-cyt_permease"/>
</dbReference>
<feature type="transmembrane region" description="Helical" evidence="6">
    <location>
        <begin position="177"/>
        <end position="195"/>
    </location>
</feature>
<protein>
    <submittedName>
        <fullName evidence="7">Cytosine permease</fullName>
    </submittedName>
</protein>
<feature type="transmembrane region" description="Helical" evidence="6">
    <location>
        <begin position="483"/>
        <end position="506"/>
    </location>
</feature>
<gene>
    <name evidence="7" type="ORF">OBO34_18480</name>
</gene>
<feature type="transmembrane region" description="Helical" evidence="6">
    <location>
        <begin position="254"/>
        <end position="273"/>
    </location>
</feature>